<dbReference type="GO" id="GO:0003676">
    <property type="term" value="F:nucleic acid binding"/>
    <property type="evidence" value="ECO:0007669"/>
    <property type="project" value="InterPro"/>
</dbReference>
<protein>
    <submittedName>
        <fullName evidence="1">LOC100197221</fullName>
    </submittedName>
</protein>
<dbReference type="Proteomes" id="UP000595437">
    <property type="component" value="Chromosome 2"/>
</dbReference>
<dbReference type="EMBL" id="CP045891">
    <property type="protein sequence ID" value="QQP58353.1"/>
    <property type="molecule type" value="Genomic_DNA"/>
</dbReference>
<dbReference type="Gene3D" id="3.30.420.10">
    <property type="entry name" value="Ribonuclease H-like superfamily/Ribonuclease H"/>
    <property type="match status" value="1"/>
</dbReference>
<keyword evidence="2" id="KW-1185">Reference proteome</keyword>
<sequence length="83" mass="9648">MFAEATSHPETTDLDGKNMKFWAKDFWPPQSPDLNPLDYSVWWQVESKACRVHDDNVKDLKIYIPKLADSRNLANVLFAPINR</sequence>
<accession>A0A7T8QX89</accession>
<dbReference type="AlphaFoldDB" id="A0A7T8QX89"/>
<gene>
    <name evidence="1" type="ORF">FKW44_003641</name>
</gene>
<reference evidence="2" key="1">
    <citation type="submission" date="2021-01" db="EMBL/GenBank/DDBJ databases">
        <title>Caligus Genome Assembly.</title>
        <authorList>
            <person name="Gallardo-Escarate C."/>
        </authorList>
    </citation>
    <scope>NUCLEOTIDE SEQUENCE [LARGE SCALE GENOMIC DNA]</scope>
</reference>
<evidence type="ECO:0000313" key="2">
    <source>
        <dbReference type="Proteomes" id="UP000595437"/>
    </source>
</evidence>
<proteinExistence type="predicted"/>
<organism evidence="1 2">
    <name type="scientific">Caligus rogercresseyi</name>
    <name type="common">Sea louse</name>
    <dbReference type="NCBI Taxonomy" id="217165"/>
    <lineage>
        <taxon>Eukaryota</taxon>
        <taxon>Metazoa</taxon>
        <taxon>Ecdysozoa</taxon>
        <taxon>Arthropoda</taxon>
        <taxon>Crustacea</taxon>
        <taxon>Multicrustacea</taxon>
        <taxon>Hexanauplia</taxon>
        <taxon>Copepoda</taxon>
        <taxon>Siphonostomatoida</taxon>
        <taxon>Caligidae</taxon>
        <taxon>Caligus</taxon>
    </lineage>
</organism>
<dbReference type="InterPro" id="IPR036397">
    <property type="entry name" value="RNaseH_sf"/>
</dbReference>
<dbReference type="OrthoDB" id="2446457at2759"/>
<evidence type="ECO:0000313" key="1">
    <source>
        <dbReference type="EMBL" id="QQP58353.1"/>
    </source>
</evidence>
<name>A0A7T8QX89_CALRO</name>